<accession>A0A9Q1HBX4</accession>
<keyword evidence="2" id="KW-0812">Transmembrane</keyword>
<evidence type="ECO:0000256" key="2">
    <source>
        <dbReference type="SAM" id="Phobius"/>
    </source>
</evidence>
<sequence>MTFLRILTSACVILTAFKCVSAVIDCTRLEVAISTSKCKQYAAYGAADVAIERLSLSRFDDNDRESFQIILANVSNEYYPSITIEPKHIAIVELFENREGVLILSFFVLNPTGSQAFPVLFRTKELHLMLELNLQQINNFLPYTINPQELVDDYPLFLPVWAIVIIVYVAIVLFIFLIVMATKNWKSDHYASSDIESEDAVPVKKSYTVYDGNDYANVRKRNGKQDSQNNDYDTVDGNKKVDQSMQTPRTVALQVKPTEIDSTTVVIEKQPDEASRQEDDDVSYTEEGESNEGYDDTDDVDQSGTTTQTTTF</sequence>
<feature type="region of interest" description="Disordered" evidence="1">
    <location>
        <begin position="217"/>
        <end position="312"/>
    </location>
</feature>
<feature type="signal peptide" evidence="3">
    <location>
        <begin position="1"/>
        <end position="22"/>
    </location>
</feature>
<feature type="compositionally biased region" description="Low complexity" evidence="1">
    <location>
        <begin position="302"/>
        <end position="312"/>
    </location>
</feature>
<feature type="transmembrane region" description="Helical" evidence="2">
    <location>
        <begin position="156"/>
        <end position="179"/>
    </location>
</feature>
<dbReference type="OrthoDB" id="10484884at2759"/>
<keyword evidence="5" id="KW-1185">Reference proteome</keyword>
<feature type="chain" id="PRO_5040231539" description="Translocon-associated protein subunit alpha" evidence="3">
    <location>
        <begin position="23"/>
        <end position="312"/>
    </location>
</feature>
<proteinExistence type="predicted"/>
<protein>
    <recommendedName>
        <fullName evidence="6">Translocon-associated protein subunit alpha</fullName>
    </recommendedName>
</protein>
<keyword evidence="2" id="KW-1133">Transmembrane helix</keyword>
<keyword evidence="3" id="KW-0732">Signal</keyword>
<evidence type="ECO:0008006" key="6">
    <source>
        <dbReference type="Google" id="ProtNLM"/>
    </source>
</evidence>
<evidence type="ECO:0000313" key="5">
    <source>
        <dbReference type="Proteomes" id="UP001152320"/>
    </source>
</evidence>
<dbReference type="Proteomes" id="UP001152320">
    <property type="component" value="Chromosome 6"/>
</dbReference>
<evidence type="ECO:0000313" key="4">
    <source>
        <dbReference type="EMBL" id="KAJ8040424.1"/>
    </source>
</evidence>
<organism evidence="4 5">
    <name type="scientific">Holothuria leucospilota</name>
    <name type="common">Black long sea cucumber</name>
    <name type="synonym">Mertensiothuria leucospilota</name>
    <dbReference type="NCBI Taxonomy" id="206669"/>
    <lineage>
        <taxon>Eukaryota</taxon>
        <taxon>Metazoa</taxon>
        <taxon>Echinodermata</taxon>
        <taxon>Eleutherozoa</taxon>
        <taxon>Echinozoa</taxon>
        <taxon>Holothuroidea</taxon>
        <taxon>Aspidochirotacea</taxon>
        <taxon>Aspidochirotida</taxon>
        <taxon>Holothuriidae</taxon>
        <taxon>Holothuria</taxon>
    </lineage>
</organism>
<evidence type="ECO:0000256" key="1">
    <source>
        <dbReference type="SAM" id="MobiDB-lite"/>
    </source>
</evidence>
<comment type="caution">
    <text evidence="4">The sequence shown here is derived from an EMBL/GenBank/DDBJ whole genome shotgun (WGS) entry which is preliminary data.</text>
</comment>
<name>A0A9Q1HBX4_HOLLE</name>
<keyword evidence="2" id="KW-0472">Membrane</keyword>
<reference evidence="4" key="1">
    <citation type="submission" date="2021-10" db="EMBL/GenBank/DDBJ databases">
        <title>Tropical sea cucumber genome reveals ecological adaptation and Cuvierian tubules defense mechanism.</title>
        <authorList>
            <person name="Chen T."/>
        </authorList>
    </citation>
    <scope>NUCLEOTIDE SEQUENCE</scope>
    <source>
        <strain evidence="4">Nanhai2018</strain>
        <tissue evidence="4">Muscle</tissue>
    </source>
</reference>
<dbReference type="EMBL" id="JAIZAY010000006">
    <property type="protein sequence ID" value="KAJ8040424.1"/>
    <property type="molecule type" value="Genomic_DNA"/>
</dbReference>
<evidence type="ECO:0000256" key="3">
    <source>
        <dbReference type="SAM" id="SignalP"/>
    </source>
</evidence>
<dbReference type="AlphaFoldDB" id="A0A9Q1HBX4"/>
<feature type="compositionally biased region" description="Acidic residues" evidence="1">
    <location>
        <begin position="278"/>
        <end position="301"/>
    </location>
</feature>
<gene>
    <name evidence="4" type="ORF">HOLleu_14708</name>
</gene>